<keyword evidence="6" id="KW-0547">Nucleotide-binding</keyword>
<keyword evidence="3" id="KW-0813">Transport</keyword>
<keyword evidence="4" id="KW-1003">Cell membrane</keyword>
<evidence type="ECO:0000256" key="2">
    <source>
        <dbReference type="ARBA" id="ARBA00005417"/>
    </source>
</evidence>
<comment type="caution">
    <text evidence="12">The sequence shown here is derived from an EMBL/GenBank/DDBJ whole genome shotgun (WGS) entry which is preliminary data.</text>
</comment>
<dbReference type="CDD" id="cd03257">
    <property type="entry name" value="ABC_NikE_OppD_transporters"/>
    <property type="match status" value="1"/>
</dbReference>
<dbReference type="InterPro" id="IPR027417">
    <property type="entry name" value="P-loop_NTPase"/>
</dbReference>
<dbReference type="GO" id="GO:0016887">
    <property type="term" value="F:ATP hydrolysis activity"/>
    <property type="evidence" value="ECO:0007669"/>
    <property type="project" value="InterPro"/>
</dbReference>
<accession>A0A1V2I9C3</accession>
<dbReference type="InterPro" id="IPR003439">
    <property type="entry name" value="ABC_transporter-like_ATP-bd"/>
</dbReference>
<keyword evidence="5" id="KW-0997">Cell inner membrane</keyword>
<dbReference type="PANTHER" id="PTHR43297:SF14">
    <property type="entry name" value="ATPASE AAA-TYPE CORE DOMAIN-CONTAINING PROTEIN"/>
    <property type="match status" value="1"/>
</dbReference>
<proteinExistence type="inferred from homology"/>
<feature type="compositionally biased region" description="Basic and acidic residues" evidence="10">
    <location>
        <begin position="267"/>
        <end position="279"/>
    </location>
</feature>
<keyword evidence="8" id="KW-1278">Translocase</keyword>
<dbReference type="InterPro" id="IPR003593">
    <property type="entry name" value="AAA+_ATPase"/>
</dbReference>
<evidence type="ECO:0000313" key="12">
    <source>
        <dbReference type="EMBL" id="ONH27568.1"/>
    </source>
</evidence>
<dbReference type="AlphaFoldDB" id="A0A1V2I9C3"/>
<evidence type="ECO:0000256" key="4">
    <source>
        <dbReference type="ARBA" id="ARBA00022475"/>
    </source>
</evidence>
<dbReference type="PANTHER" id="PTHR43297">
    <property type="entry name" value="OLIGOPEPTIDE TRANSPORT ATP-BINDING PROTEIN APPD"/>
    <property type="match status" value="1"/>
</dbReference>
<evidence type="ECO:0000256" key="10">
    <source>
        <dbReference type="SAM" id="MobiDB-lite"/>
    </source>
</evidence>
<gene>
    <name evidence="12" type="ORF">BL253_21545</name>
</gene>
<dbReference type="InterPro" id="IPR017871">
    <property type="entry name" value="ABC_transporter-like_CS"/>
</dbReference>
<evidence type="ECO:0000256" key="6">
    <source>
        <dbReference type="ARBA" id="ARBA00022741"/>
    </source>
</evidence>
<comment type="subcellular location">
    <subcellularLocation>
        <location evidence="1">Cell membrane</location>
        <topology evidence="1">Peripheral membrane protein</topology>
    </subcellularLocation>
</comment>
<protein>
    <recommendedName>
        <fullName evidence="11">ABC transporter domain-containing protein</fullName>
    </recommendedName>
</protein>
<sequence>MTLRIRDLRLTYGNGHRALTGVDLDLRAGECLALVGESGCGKTSLARAVLGQLPAHTTVTGSIELCGEQILGLPRRAMRRHLGDRIGYVAQDPYAACDPLRTIAHHVTEAWTAKGRRPPDGAVVGRLDALDIRDAGSRLRDRPHQWSGGMLQRVTIAAATAHSPALTIADEPTSALDADLADGVLATLRAASPTLLLISHDLRLVAGHSDRVAVIADGRVVETGPTGQVLEHPDHPCTRGLLAASTAVRLPAASCAPSVEKGPPATEVEKGRPATEEGQRPAARPVLAAANLTRSYGDGSRTVRAVEDVSITIGAGELVGLFGPSGSGKSTLLRLLSGTEAPDSGTRHYTEAELPGPPPGYVMPIFQDPVASLDRRWPLWRTITEPLTRRRRWSRAERVGLARQALAQVRLADLDPTLLPGQLSAGQCQRVAIARALIARPALIVADEPTASLDVTTAAGIVTLLRGVAEQGTALLVVSHDLPLLTALVHRTVRLERGRIVDVMTTGVPS</sequence>
<dbReference type="InterPro" id="IPR050388">
    <property type="entry name" value="ABC_Ni/Peptide_Import"/>
</dbReference>
<reference evidence="13" key="1">
    <citation type="submission" date="2016-10" db="EMBL/GenBank/DDBJ databases">
        <title>Frankia sp. NRRL B-16386 Genome sequencing.</title>
        <authorList>
            <person name="Ghodhbane-Gtari F."/>
            <person name="Swanson E."/>
            <person name="Gueddou A."/>
            <person name="Hezbri K."/>
            <person name="Ktari K."/>
            <person name="Nouioui I."/>
            <person name="Morris K."/>
            <person name="Simpson S."/>
            <person name="Abebe-Akele F."/>
            <person name="Thomas K."/>
            <person name="Gtari M."/>
            <person name="Tisa L.S."/>
        </authorList>
    </citation>
    <scope>NUCLEOTIDE SEQUENCE [LARGE SCALE GENOMIC DNA]</scope>
    <source>
        <strain evidence="13">NRRL B-16386</strain>
    </source>
</reference>
<evidence type="ECO:0000256" key="3">
    <source>
        <dbReference type="ARBA" id="ARBA00022448"/>
    </source>
</evidence>
<dbReference type="PROSITE" id="PS00211">
    <property type="entry name" value="ABC_TRANSPORTER_1"/>
    <property type="match status" value="1"/>
</dbReference>
<dbReference type="GO" id="GO:0005524">
    <property type="term" value="F:ATP binding"/>
    <property type="evidence" value="ECO:0007669"/>
    <property type="project" value="UniProtKB-KW"/>
</dbReference>
<evidence type="ECO:0000313" key="13">
    <source>
        <dbReference type="Proteomes" id="UP000188929"/>
    </source>
</evidence>
<organism evidence="12 13">
    <name type="scientific">Pseudofrankia asymbiotica</name>
    <dbReference type="NCBI Taxonomy" id="1834516"/>
    <lineage>
        <taxon>Bacteria</taxon>
        <taxon>Bacillati</taxon>
        <taxon>Actinomycetota</taxon>
        <taxon>Actinomycetes</taxon>
        <taxon>Frankiales</taxon>
        <taxon>Frankiaceae</taxon>
        <taxon>Pseudofrankia</taxon>
    </lineage>
</organism>
<evidence type="ECO:0000259" key="11">
    <source>
        <dbReference type="PROSITE" id="PS50893"/>
    </source>
</evidence>
<dbReference type="PROSITE" id="PS50893">
    <property type="entry name" value="ABC_TRANSPORTER_2"/>
    <property type="match status" value="2"/>
</dbReference>
<keyword evidence="13" id="KW-1185">Reference proteome</keyword>
<feature type="region of interest" description="Disordered" evidence="10">
    <location>
        <begin position="255"/>
        <end position="284"/>
    </location>
</feature>
<dbReference type="GO" id="GO:0005886">
    <property type="term" value="C:plasma membrane"/>
    <property type="evidence" value="ECO:0007669"/>
    <property type="project" value="UniProtKB-SubCell"/>
</dbReference>
<evidence type="ECO:0000256" key="1">
    <source>
        <dbReference type="ARBA" id="ARBA00004202"/>
    </source>
</evidence>
<dbReference type="Gene3D" id="3.40.50.300">
    <property type="entry name" value="P-loop containing nucleotide triphosphate hydrolases"/>
    <property type="match status" value="2"/>
</dbReference>
<comment type="similarity">
    <text evidence="2">Belongs to the ABC transporter superfamily.</text>
</comment>
<feature type="domain" description="ABC transporter" evidence="11">
    <location>
        <begin position="287"/>
        <end position="510"/>
    </location>
</feature>
<evidence type="ECO:0000256" key="9">
    <source>
        <dbReference type="ARBA" id="ARBA00023136"/>
    </source>
</evidence>
<dbReference type="EMBL" id="MOMC01000045">
    <property type="protein sequence ID" value="ONH27568.1"/>
    <property type="molecule type" value="Genomic_DNA"/>
</dbReference>
<dbReference type="SUPFAM" id="SSF52540">
    <property type="entry name" value="P-loop containing nucleoside triphosphate hydrolases"/>
    <property type="match status" value="2"/>
</dbReference>
<dbReference type="STRING" id="1834516.BL253_21545"/>
<keyword evidence="7" id="KW-0067">ATP-binding</keyword>
<keyword evidence="9" id="KW-0472">Membrane</keyword>
<evidence type="ECO:0000256" key="7">
    <source>
        <dbReference type="ARBA" id="ARBA00022840"/>
    </source>
</evidence>
<dbReference type="Pfam" id="PF00005">
    <property type="entry name" value="ABC_tran"/>
    <property type="match status" value="2"/>
</dbReference>
<feature type="domain" description="ABC transporter" evidence="11">
    <location>
        <begin position="3"/>
        <end position="242"/>
    </location>
</feature>
<evidence type="ECO:0000256" key="5">
    <source>
        <dbReference type="ARBA" id="ARBA00022519"/>
    </source>
</evidence>
<evidence type="ECO:0000256" key="8">
    <source>
        <dbReference type="ARBA" id="ARBA00022967"/>
    </source>
</evidence>
<name>A0A1V2I9C3_9ACTN</name>
<dbReference type="Proteomes" id="UP000188929">
    <property type="component" value="Unassembled WGS sequence"/>
</dbReference>
<dbReference type="SMART" id="SM00382">
    <property type="entry name" value="AAA"/>
    <property type="match status" value="2"/>
</dbReference>